<dbReference type="AlphaFoldDB" id="A0A6J4JKD1"/>
<accession>A0A6J4JKD1</accession>
<name>A0A6J4JKD1_9PROT</name>
<protein>
    <submittedName>
        <fullName evidence="1">Uncharacterized protein</fullName>
    </submittedName>
</protein>
<evidence type="ECO:0000313" key="1">
    <source>
        <dbReference type="EMBL" id="CAA9280818.1"/>
    </source>
</evidence>
<organism evidence="1">
    <name type="scientific">uncultured Craurococcus sp</name>
    <dbReference type="NCBI Taxonomy" id="1135998"/>
    <lineage>
        <taxon>Bacteria</taxon>
        <taxon>Pseudomonadati</taxon>
        <taxon>Pseudomonadota</taxon>
        <taxon>Alphaproteobacteria</taxon>
        <taxon>Acetobacterales</taxon>
        <taxon>Acetobacteraceae</taxon>
        <taxon>Craurococcus</taxon>
        <taxon>environmental samples</taxon>
    </lineage>
</organism>
<dbReference type="EMBL" id="CADCTD010000166">
    <property type="protein sequence ID" value="CAA9280818.1"/>
    <property type="molecule type" value="Genomic_DNA"/>
</dbReference>
<proteinExistence type="predicted"/>
<gene>
    <name evidence="1" type="ORF">AVDCRST_MAG27-3786</name>
</gene>
<sequence length="58" mass="6258">MRRPAFGELRGRAVCNRALRTRPPGIAVMPVAISREQAERLTAARSPHGTGAMDRSSA</sequence>
<reference evidence="1" key="1">
    <citation type="submission" date="2020-02" db="EMBL/GenBank/DDBJ databases">
        <authorList>
            <person name="Meier V. D."/>
        </authorList>
    </citation>
    <scope>NUCLEOTIDE SEQUENCE</scope>
    <source>
        <strain evidence="1">AVDCRST_MAG27</strain>
    </source>
</reference>